<dbReference type="EMBL" id="CAFBLN010000023">
    <property type="protein sequence ID" value="CAB4869432.1"/>
    <property type="molecule type" value="Genomic_DNA"/>
</dbReference>
<name>A0A6J7DEH3_9ZZZZ</name>
<proteinExistence type="predicted"/>
<sequence>MPELTATIFVSPATSPLHYAGSSQPSHVMFLDEGGRAAWAIYNLTDCSTPISYLIPQAPETILSDALLMVGATITQDPNCIEALMSRGFSPGDGRIDLSAGEFLPFKEEVLAGGLRQARVGVATNCHSTVGRQIGELTSLCDEVELYFATPLEGDIISTRG</sequence>
<reference evidence="1" key="1">
    <citation type="submission" date="2020-05" db="EMBL/GenBank/DDBJ databases">
        <authorList>
            <person name="Chiriac C."/>
            <person name="Salcher M."/>
            <person name="Ghai R."/>
            <person name="Kavagutti S V."/>
        </authorList>
    </citation>
    <scope>NUCLEOTIDE SEQUENCE</scope>
</reference>
<accession>A0A6J7DEH3</accession>
<dbReference type="AlphaFoldDB" id="A0A6J7DEH3"/>
<protein>
    <submittedName>
        <fullName evidence="1">Unannotated protein</fullName>
    </submittedName>
</protein>
<organism evidence="1">
    <name type="scientific">freshwater metagenome</name>
    <dbReference type="NCBI Taxonomy" id="449393"/>
    <lineage>
        <taxon>unclassified sequences</taxon>
        <taxon>metagenomes</taxon>
        <taxon>ecological metagenomes</taxon>
    </lineage>
</organism>
<gene>
    <name evidence="1" type="ORF">UFOPK3381_00712</name>
</gene>
<evidence type="ECO:0000313" key="1">
    <source>
        <dbReference type="EMBL" id="CAB4869432.1"/>
    </source>
</evidence>